<reference evidence="3 4" key="1">
    <citation type="journal article" date="2019" name="Sci. Rep.">
        <title>A high-quality genome of Eragrostis curvula grass provides insights into Poaceae evolution and supports new strategies to enhance forage quality.</title>
        <authorList>
            <person name="Carballo J."/>
            <person name="Santos B.A.C.M."/>
            <person name="Zappacosta D."/>
            <person name="Garbus I."/>
            <person name="Selva J.P."/>
            <person name="Gallo C.A."/>
            <person name="Diaz A."/>
            <person name="Albertini E."/>
            <person name="Caccamo M."/>
            <person name="Echenique V."/>
        </authorList>
    </citation>
    <scope>NUCLEOTIDE SEQUENCE [LARGE SCALE GENOMIC DNA]</scope>
    <source>
        <strain evidence="4">cv. Victoria</strain>
        <tissue evidence="3">Leaf</tissue>
    </source>
</reference>
<evidence type="ECO:0000256" key="1">
    <source>
        <dbReference type="SAM" id="MobiDB-lite"/>
    </source>
</evidence>
<keyword evidence="4" id="KW-1185">Reference proteome</keyword>
<feature type="compositionally biased region" description="Polar residues" evidence="1">
    <location>
        <begin position="82"/>
        <end position="93"/>
    </location>
</feature>
<organism evidence="3 4">
    <name type="scientific">Eragrostis curvula</name>
    <name type="common">weeping love grass</name>
    <dbReference type="NCBI Taxonomy" id="38414"/>
    <lineage>
        <taxon>Eukaryota</taxon>
        <taxon>Viridiplantae</taxon>
        <taxon>Streptophyta</taxon>
        <taxon>Embryophyta</taxon>
        <taxon>Tracheophyta</taxon>
        <taxon>Spermatophyta</taxon>
        <taxon>Magnoliopsida</taxon>
        <taxon>Liliopsida</taxon>
        <taxon>Poales</taxon>
        <taxon>Poaceae</taxon>
        <taxon>PACMAD clade</taxon>
        <taxon>Chloridoideae</taxon>
        <taxon>Eragrostideae</taxon>
        <taxon>Eragrostidinae</taxon>
        <taxon>Eragrostis</taxon>
    </lineage>
</organism>
<feature type="compositionally biased region" description="Basic and acidic residues" evidence="1">
    <location>
        <begin position="44"/>
        <end position="58"/>
    </location>
</feature>
<dbReference type="PANTHER" id="PTHR33065">
    <property type="entry name" value="OS07G0486400 PROTEIN"/>
    <property type="match status" value="1"/>
</dbReference>
<dbReference type="PANTHER" id="PTHR33065:SF186">
    <property type="entry name" value="OS08G0134900 PROTEIN"/>
    <property type="match status" value="1"/>
</dbReference>
<dbReference type="OrthoDB" id="652146at2759"/>
<comment type="caution">
    <text evidence="3">The sequence shown here is derived from an EMBL/GenBank/DDBJ whole genome shotgun (WGS) entry which is preliminary data.</text>
</comment>
<feature type="non-terminal residue" evidence="3">
    <location>
        <position position="1"/>
    </location>
</feature>
<proteinExistence type="predicted"/>
<accession>A0A5J9WV70</accession>
<evidence type="ECO:0000313" key="3">
    <source>
        <dbReference type="EMBL" id="TVU51696.1"/>
    </source>
</evidence>
<name>A0A5J9WV70_9POAL</name>
<feature type="compositionally biased region" description="Low complexity" evidence="1">
    <location>
        <begin position="1"/>
        <end position="19"/>
    </location>
</feature>
<dbReference type="Gramene" id="TVU51696">
    <property type="protein sequence ID" value="TVU51696"/>
    <property type="gene ID" value="EJB05_03137"/>
</dbReference>
<dbReference type="Proteomes" id="UP000324897">
    <property type="component" value="Chromosome 6"/>
</dbReference>
<sequence>MRNANSSSISSSPALGSTSVPQHGDKGDLCAMETDGEALLASLKRNEGNDPSLEDPKSGYRASSVKKARKLEASEPQEQDDFNQNSSFDSPHTQHPKSSFDSGKFSDKEELDCGSSDDELDYGSSDMSHLSVRDHFDACVNYVLPDPMPEWKLNKDLLEPPILSKEQEEAEALNMKRRKEITEFDPKLRIHVPTRFCRFNIAYFDFDKESEVKSGPLFKDIPDSEFWKLDGSMNVISIKVAQSDVSYPINIHGTVLARDQNDYRCVYLFKRGRDDPQLITETDDTLTLTGPYRVLSGLDSIFFEFHLKIRGDEGIDQDFSKGLLVCEGCCDTRESRTLSLESWLSTVEMLYTPAPLAVQASIQVNVLNGKSNFIGKIAASTGEDKNKIILYDSKVASTLLSLGDGGSILLTRSVVAVSHNEKLALKMYVSEADVSKKVKLCFGHFDEEQTCTLGSYQLQVKIIWTGVFRQERPDMWMDFKHLVLS</sequence>
<feature type="domain" description="DUF6598" evidence="2">
    <location>
        <begin position="232"/>
        <end position="462"/>
    </location>
</feature>
<dbReference type="AlphaFoldDB" id="A0A5J9WV70"/>
<gene>
    <name evidence="3" type="ORF">EJB05_03137</name>
</gene>
<feature type="compositionally biased region" description="Acidic residues" evidence="1">
    <location>
        <begin position="109"/>
        <end position="121"/>
    </location>
</feature>
<feature type="region of interest" description="Disordered" evidence="1">
    <location>
        <begin position="1"/>
        <end position="124"/>
    </location>
</feature>
<dbReference type="EMBL" id="RWGY01000002">
    <property type="protein sequence ID" value="TVU51696.1"/>
    <property type="molecule type" value="Genomic_DNA"/>
</dbReference>
<dbReference type="Pfam" id="PF20241">
    <property type="entry name" value="DUF6598"/>
    <property type="match status" value="1"/>
</dbReference>
<evidence type="ECO:0000313" key="4">
    <source>
        <dbReference type="Proteomes" id="UP000324897"/>
    </source>
</evidence>
<evidence type="ECO:0000259" key="2">
    <source>
        <dbReference type="Pfam" id="PF20241"/>
    </source>
</evidence>
<dbReference type="InterPro" id="IPR046533">
    <property type="entry name" value="DUF6598"/>
</dbReference>
<protein>
    <recommendedName>
        <fullName evidence="2">DUF6598 domain-containing protein</fullName>
    </recommendedName>
</protein>